<gene>
    <name evidence="9" type="ORF">PVAND_003314</name>
</gene>
<feature type="chain" id="PRO_5039960795" description="Metalloendopeptidase" evidence="7">
    <location>
        <begin position="20"/>
        <end position="263"/>
    </location>
</feature>
<dbReference type="Pfam" id="PF01400">
    <property type="entry name" value="Astacin"/>
    <property type="match status" value="1"/>
</dbReference>
<dbReference type="GO" id="GO:0008270">
    <property type="term" value="F:zinc ion binding"/>
    <property type="evidence" value="ECO:0007669"/>
    <property type="project" value="UniProtKB-UniRule"/>
</dbReference>
<evidence type="ECO:0000313" key="10">
    <source>
        <dbReference type="Proteomes" id="UP001107558"/>
    </source>
</evidence>
<organism evidence="9 10">
    <name type="scientific">Polypedilum vanderplanki</name>
    <name type="common">Sleeping chironomid midge</name>
    <dbReference type="NCBI Taxonomy" id="319348"/>
    <lineage>
        <taxon>Eukaryota</taxon>
        <taxon>Metazoa</taxon>
        <taxon>Ecdysozoa</taxon>
        <taxon>Arthropoda</taxon>
        <taxon>Hexapoda</taxon>
        <taxon>Insecta</taxon>
        <taxon>Pterygota</taxon>
        <taxon>Neoptera</taxon>
        <taxon>Endopterygota</taxon>
        <taxon>Diptera</taxon>
        <taxon>Nematocera</taxon>
        <taxon>Chironomoidea</taxon>
        <taxon>Chironomidae</taxon>
        <taxon>Chironominae</taxon>
        <taxon>Polypedilum</taxon>
        <taxon>Polypedilum</taxon>
    </lineage>
</organism>
<dbReference type="InterPro" id="IPR034035">
    <property type="entry name" value="Astacin-like_dom"/>
</dbReference>
<dbReference type="Proteomes" id="UP001107558">
    <property type="component" value="Chromosome 3"/>
</dbReference>
<proteinExistence type="predicted"/>
<evidence type="ECO:0000256" key="7">
    <source>
        <dbReference type="RuleBase" id="RU361183"/>
    </source>
</evidence>
<dbReference type="InterPro" id="IPR001506">
    <property type="entry name" value="Peptidase_M12A"/>
</dbReference>
<feature type="binding site" evidence="6">
    <location>
        <position position="162"/>
    </location>
    <ligand>
        <name>Zn(2+)</name>
        <dbReference type="ChEBI" id="CHEBI:29105"/>
        <note>catalytic</note>
    </ligand>
</feature>
<dbReference type="OrthoDB" id="291007at2759"/>
<dbReference type="SMART" id="SM00235">
    <property type="entry name" value="ZnMc"/>
    <property type="match status" value="1"/>
</dbReference>
<feature type="signal peptide" evidence="7">
    <location>
        <begin position="1"/>
        <end position="19"/>
    </location>
</feature>
<evidence type="ECO:0000256" key="1">
    <source>
        <dbReference type="ARBA" id="ARBA00022670"/>
    </source>
</evidence>
<dbReference type="GO" id="GO:0004222">
    <property type="term" value="F:metalloendopeptidase activity"/>
    <property type="evidence" value="ECO:0007669"/>
    <property type="project" value="UniProtKB-UniRule"/>
</dbReference>
<dbReference type="GO" id="GO:0006508">
    <property type="term" value="P:proteolysis"/>
    <property type="evidence" value="ECO:0007669"/>
    <property type="project" value="UniProtKB-KW"/>
</dbReference>
<dbReference type="InterPro" id="IPR006026">
    <property type="entry name" value="Peptidase_Metallo"/>
</dbReference>
<feature type="active site" evidence="6">
    <location>
        <position position="159"/>
    </location>
</feature>
<keyword evidence="7" id="KW-0732">Signal</keyword>
<keyword evidence="3 6" id="KW-0378">Hydrolase</keyword>
<keyword evidence="10" id="KW-1185">Reference proteome</keyword>
<keyword evidence="5 6" id="KW-0482">Metalloprotease</keyword>
<feature type="domain" description="Peptidase M12A" evidence="8">
    <location>
        <begin position="62"/>
        <end position="262"/>
    </location>
</feature>
<evidence type="ECO:0000256" key="3">
    <source>
        <dbReference type="ARBA" id="ARBA00022801"/>
    </source>
</evidence>
<feature type="binding site" evidence="6">
    <location>
        <position position="168"/>
    </location>
    <ligand>
        <name>Zn(2+)</name>
        <dbReference type="ChEBI" id="CHEBI:29105"/>
        <note>catalytic</note>
    </ligand>
</feature>
<evidence type="ECO:0000256" key="5">
    <source>
        <dbReference type="ARBA" id="ARBA00023049"/>
    </source>
</evidence>
<protein>
    <recommendedName>
        <fullName evidence="7">Metalloendopeptidase</fullName>
        <ecNumber evidence="7">3.4.24.-</ecNumber>
    </recommendedName>
</protein>
<dbReference type="PANTHER" id="PTHR10127:SF780">
    <property type="entry name" value="METALLOENDOPEPTIDASE"/>
    <property type="match status" value="1"/>
</dbReference>
<dbReference type="InterPro" id="IPR024079">
    <property type="entry name" value="MetalloPept_cat_dom_sf"/>
</dbReference>
<comment type="caution">
    <text evidence="9">The sequence shown here is derived from an EMBL/GenBank/DDBJ whole genome shotgun (WGS) entry which is preliminary data.</text>
</comment>
<evidence type="ECO:0000313" key="9">
    <source>
        <dbReference type="EMBL" id="KAG5673251.1"/>
    </source>
</evidence>
<dbReference type="EMBL" id="JADBJN010000003">
    <property type="protein sequence ID" value="KAG5673251.1"/>
    <property type="molecule type" value="Genomic_DNA"/>
</dbReference>
<dbReference type="PROSITE" id="PS51864">
    <property type="entry name" value="ASTACIN"/>
    <property type="match status" value="1"/>
</dbReference>
<accession>A0A9J6BUR4</accession>
<dbReference type="PRINTS" id="PR00480">
    <property type="entry name" value="ASTACIN"/>
</dbReference>
<dbReference type="EC" id="3.4.24.-" evidence="7"/>
<feature type="binding site" evidence="6">
    <location>
        <position position="158"/>
    </location>
    <ligand>
        <name>Zn(2+)</name>
        <dbReference type="ChEBI" id="CHEBI:29105"/>
        <note>catalytic</note>
    </ligand>
</feature>
<comment type="caution">
    <text evidence="6">Lacks conserved residue(s) required for the propagation of feature annotation.</text>
</comment>
<evidence type="ECO:0000256" key="2">
    <source>
        <dbReference type="ARBA" id="ARBA00022723"/>
    </source>
</evidence>
<evidence type="ECO:0000256" key="4">
    <source>
        <dbReference type="ARBA" id="ARBA00022833"/>
    </source>
</evidence>
<keyword evidence="4 6" id="KW-0862">Zinc</keyword>
<dbReference type="CDD" id="cd04280">
    <property type="entry name" value="ZnMc_astacin_like"/>
    <property type="match status" value="1"/>
</dbReference>
<sequence>MKFLTLQVLLFCTFSLLYAAPIEEVVEEENFIGIFGNHFQGDISLTPEQEQALLTGGRNGRTGILDLNFRWPKIGNLVHVPYVISSEYSSKERKMIIDAMDEIHEKTCIRFVPRTNQIDYVNVTNTNDGCYSKVGRVGGAQIVALAVPGCFVHGKIMHEFYHALGFDHMHSHTDRDSYVKINFENIEDGKASQFDIVNINGYGNFDTPYDFDSTMHYGPYFFSKNGQMTIQPLNPDNEKRMGQEEKLSEGDVLRMNRMYNCFV</sequence>
<comment type="cofactor">
    <cofactor evidence="6 7">
        <name>Zn(2+)</name>
        <dbReference type="ChEBI" id="CHEBI:29105"/>
    </cofactor>
    <text evidence="6 7">Binds 1 zinc ion per subunit.</text>
</comment>
<evidence type="ECO:0000256" key="6">
    <source>
        <dbReference type="PROSITE-ProRule" id="PRU01211"/>
    </source>
</evidence>
<dbReference type="SUPFAM" id="SSF55486">
    <property type="entry name" value="Metalloproteases ('zincins'), catalytic domain"/>
    <property type="match status" value="1"/>
</dbReference>
<dbReference type="AlphaFoldDB" id="A0A9J6BUR4"/>
<name>A0A9J6BUR4_POLVA</name>
<dbReference type="Gene3D" id="3.40.390.10">
    <property type="entry name" value="Collagenase (Catalytic Domain)"/>
    <property type="match status" value="1"/>
</dbReference>
<evidence type="ECO:0000259" key="8">
    <source>
        <dbReference type="PROSITE" id="PS51864"/>
    </source>
</evidence>
<dbReference type="PANTHER" id="PTHR10127">
    <property type="entry name" value="DISCOIDIN, CUB, EGF, LAMININ , AND ZINC METALLOPROTEASE DOMAIN CONTAINING"/>
    <property type="match status" value="1"/>
</dbReference>
<keyword evidence="2 6" id="KW-0479">Metal-binding</keyword>
<keyword evidence="1 6" id="KW-0645">Protease</keyword>
<reference evidence="9" key="1">
    <citation type="submission" date="2021-03" db="EMBL/GenBank/DDBJ databases">
        <title>Chromosome level genome of the anhydrobiotic midge Polypedilum vanderplanki.</title>
        <authorList>
            <person name="Yoshida Y."/>
            <person name="Kikawada T."/>
            <person name="Gusev O."/>
        </authorList>
    </citation>
    <scope>NUCLEOTIDE SEQUENCE</scope>
    <source>
        <strain evidence="9">NIAS01</strain>
        <tissue evidence="9">Whole body or cell culture</tissue>
    </source>
</reference>